<evidence type="ECO:0000313" key="2">
    <source>
        <dbReference type="Proteomes" id="UP000680067"/>
    </source>
</evidence>
<keyword evidence="2" id="KW-1185">Reference proteome</keyword>
<comment type="caution">
    <text evidence="1">The sequence shown here is derived from an EMBL/GenBank/DDBJ whole genome shotgun (WGS) entry which is preliminary data.</text>
</comment>
<organism evidence="1 2">
    <name type="scientific">Undibacterium luofuense</name>
    <dbReference type="NCBI Taxonomy" id="2828733"/>
    <lineage>
        <taxon>Bacteria</taxon>
        <taxon>Pseudomonadati</taxon>
        <taxon>Pseudomonadota</taxon>
        <taxon>Betaproteobacteria</taxon>
        <taxon>Burkholderiales</taxon>
        <taxon>Oxalobacteraceae</taxon>
        <taxon>Undibacterium</taxon>
    </lineage>
</organism>
<dbReference type="Pfam" id="PF02566">
    <property type="entry name" value="OsmC"/>
    <property type="match status" value="1"/>
</dbReference>
<dbReference type="InterPro" id="IPR015946">
    <property type="entry name" value="KH_dom-like_a/b"/>
</dbReference>
<dbReference type="PANTHER" id="PTHR34352">
    <property type="entry name" value="PROTEIN YHFA"/>
    <property type="match status" value="1"/>
</dbReference>
<protein>
    <submittedName>
        <fullName evidence="1">OsmC family protein</fullName>
    </submittedName>
</protein>
<name>A0A941DMX6_9BURK</name>
<proteinExistence type="predicted"/>
<dbReference type="SUPFAM" id="SSF82784">
    <property type="entry name" value="OsmC-like"/>
    <property type="match status" value="1"/>
</dbReference>
<dbReference type="RefSeq" id="WP_212687797.1">
    <property type="nucleotide sequence ID" value="NZ_JAGSPN010000006.1"/>
</dbReference>
<evidence type="ECO:0000313" key="1">
    <source>
        <dbReference type="EMBL" id="MBR7782482.1"/>
    </source>
</evidence>
<reference evidence="1" key="1">
    <citation type="submission" date="2021-04" db="EMBL/GenBank/DDBJ databases">
        <title>novel species isolated from subtropical streams in China.</title>
        <authorList>
            <person name="Lu H."/>
        </authorList>
    </citation>
    <scope>NUCLEOTIDE SEQUENCE</scope>
    <source>
        <strain evidence="1">LFS511W</strain>
    </source>
</reference>
<dbReference type="Gene3D" id="3.30.300.20">
    <property type="match status" value="1"/>
</dbReference>
<dbReference type="InterPro" id="IPR036102">
    <property type="entry name" value="OsmC/Ohrsf"/>
</dbReference>
<dbReference type="NCBIfam" id="NF008009">
    <property type="entry name" value="PRK10738.1"/>
    <property type="match status" value="1"/>
</dbReference>
<accession>A0A941DMX6</accession>
<dbReference type="InterPro" id="IPR003718">
    <property type="entry name" value="OsmC/Ohr_fam"/>
</dbReference>
<sequence>METTVRWTGNGGMSFIAETGSGHAVIMDGAPEGGGKNLGPRPMEMVLLGTGGCTAYDVVLILQRGKQDVRGCDVKLTAQRAETEPKVFTKIHFHFTVRGRNLKEATVERAVKLSHEKYCSASIMLAKTASMTHSFEIIDDLTLPSAHEQQG</sequence>
<dbReference type="AlphaFoldDB" id="A0A941DMX6"/>
<dbReference type="Proteomes" id="UP000680067">
    <property type="component" value="Unassembled WGS sequence"/>
</dbReference>
<dbReference type="EMBL" id="JAGSPN010000006">
    <property type="protein sequence ID" value="MBR7782482.1"/>
    <property type="molecule type" value="Genomic_DNA"/>
</dbReference>
<dbReference type="PANTHER" id="PTHR34352:SF1">
    <property type="entry name" value="PROTEIN YHFA"/>
    <property type="match status" value="1"/>
</dbReference>
<dbReference type="Gene3D" id="2.20.25.10">
    <property type="match status" value="1"/>
</dbReference>
<gene>
    <name evidence="1" type="ORF">KDM89_10025</name>
</gene>